<keyword evidence="2" id="KW-0732">Signal</keyword>
<reference evidence="5" key="1">
    <citation type="submission" date="2017-06" db="EMBL/GenBank/DDBJ databases">
        <title>Capnocytophaga spp. assemblies.</title>
        <authorList>
            <person name="Gulvik C.A."/>
        </authorList>
    </citation>
    <scope>NUCLEOTIDE SEQUENCE [LARGE SCALE GENOMIC DNA]</scope>
    <source>
        <strain evidence="5">H6253</strain>
    </source>
</reference>
<dbReference type="PROSITE" id="PS51257">
    <property type="entry name" value="PROKAR_LIPOPROTEIN"/>
    <property type="match status" value="1"/>
</dbReference>
<accession>A0A250FBC1</accession>
<name>A0A250FBC1_9FLAO</name>
<dbReference type="EMBL" id="CP022384">
    <property type="protein sequence ID" value="ATA81348.1"/>
    <property type="molecule type" value="Genomic_DNA"/>
</dbReference>
<proteinExistence type="predicted"/>
<gene>
    <name evidence="4" type="ORF">CGC53_02765</name>
</gene>
<dbReference type="KEGG" id="clk:CGC53_02765"/>
<keyword evidence="5" id="KW-1185">Reference proteome</keyword>
<dbReference type="InterPro" id="IPR031778">
    <property type="entry name" value="Sortilin_N"/>
</dbReference>
<evidence type="ECO:0000313" key="5">
    <source>
        <dbReference type="Proteomes" id="UP000217276"/>
    </source>
</evidence>
<feature type="signal peptide" evidence="2">
    <location>
        <begin position="1"/>
        <end position="20"/>
    </location>
</feature>
<dbReference type="PANTHER" id="PTHR47199:SF2">
    <property type="entry name" value="PHOTOSYSTEM II STABILITY_ASSEMBLY FACTOR HCF136, CHLOROPLASTIC"/>
    <property type="match status" value="1"/>
</dbReference>
<evidence type="ECO:0000259" key="3">
    <source>
        <dbReference type="Pfam" id="PF15902"/>
    </source>
</evidence>
<sequence length="347" mass="37943">MKYILSFMALWLVACQSANSYEDKTLALVPLKTFALPKISVRAMQLLSDKNVAFAGSDASFGFINTQNHTIALSDLKNKGVISDFRSVAATSDRFFMLSIGTPALLYRAEPSGMTEVFRDDHPLAFYDSMHFLNDQFGIAVGDPIDSRMQVLVTHNGGKTWVKRTWSQTPKLAEGEAVFAASNSAIAYIDKKLWVVTGGSASRIFSSEDQAHSWTEVALPLAQGAPTKGAFSVAFYDSKHGIVMGGNYEQPADRNGTGAITDDGGKTWQPLTADSSFGYVSCVKYVPNSKGYALVACSPNGLYYSTDRGYHWQRLSAEVYHALLFIDEQNLIASGDEKISIFRVVSN</sequence>
<dbReference type="Pfam" id="PF15902">
    <property type="entry name" value="Sortilin-Vps10"/>
    <property type="match status" value="1"/>
</dbReference>
<organism evidence="4 5">
    <name type="scientific">Capnocytophaga leadbetteri</name>
    <dbReference type="NCBI Taxonomy" id="327575"/>
    <lineage>
        <taxon>Bacteria</taxon>
        <taxon>Pseudomonadati</taxon>
        <taxon>Bacteroidota</taxon>
        <taxon>Flavobacteriia</taxon>
        <taxon>Flavobacteriales</taxon>
        <taxon>Flavobacteriaceae</taxon>
        <taxon>Capnocytophaga</taxon>
    </lineage>
</organism>
<dbReference type="Proteomes" id="UP000217276">
    <property type="component" value="Chromosome"/>
</dbReference>
<feature type="chain" id="PRO_5013395279" description="Sortilin N-terminal domain-containing protein" evidence="2">
    <location>
        <begin position="21"/>
        <end position="347"/>
    </location>
</feature>
<protein>
    <recommendedName>
        <fullName evidence="3">Sortilin N-terminal domain-containing protein</fullName>
    </recommendedName>
</protein>
<evidence type="ECO:0000256" key="2">
    <source>
        <dbReference type="SAM" id="SignalP"/>
    </source>
</evidence>
<evidence type="ECO:0000313" key="4">
    <source>
        <dbReference type="EMBL" id="ATA81348.1"/>
    </source>
</evidence>
<feature type="domain" description="Sortilin N-terminal" evidence="3">
    <location>
        <begin position="150"/>
        <end position="274"/>
    </location>
</feature>
<dbReference type="RefSeq" id="WP_095913230.1">
    <property type="nucleotide sequence ID" value="NZ_CP022384.1"/>
</dbReference>
<dbReference type="SUPFAM" id="SSF110296">
    <property type="entry name" value="Oligoxyloglucan reducing end-specific cellobiohydrolase"/>
    <property type="match status" value="1"/>
</dbReference>
<evidence type="ECO:0000256" key="1">
    <source>
        <dbReference type="ARBA" id="ARBA00022737"/>
    </source>
</evidence>
<keyword evidence="1" id="KW-0677">Repeat</keyword>
<dbReference type="AlphaFoldDB" id="A0A250FBC1"/>
<dbReference type="PANTHER" id="PTHR47199">
    <property type="entry name" value="PHOTOSYSTEM II STABILITY/ASSEMBLY FACTOR HCF136, CHLOROPLASTIC"/>
    <property type="match status" value="1"/>
</dbReference>
<dbReference type="Gene3D" id="2.130.10.10">
    <property type="entry name" value="YVTN repeat-like/Quinoprotein amine dehydrogenase"/>
    <property type="match status" value="1"/>
</dbReference>
<dbReference type="CDD" id="cd15482">
    <property type="entry name" value="Sialidase_non-viral"/>
    <property type="match status" value="1"/>
</dbReference>
<dbReference type="InterPro" id="IPR015943">
    <property type="entry name" value="WD40/YVTN_repeat-like_dom_sf"/>
</dbReference>